<dbReference type="PROSITE" id="PS50113">
    <property type="entry name" value="PAC"/>
    <property type="match status" value="1"/>
</dbReference>
<dbReference type="RefSeq" id="WP_379861519.1">
    <property type="nucleotide sequence ID" value="NZ_JBHMFC010000073.1"/>
</dbReference>
<dbReference type="PANTHER" id="PTHR45339:SF1">
    <property type="entry name" value="HYBRID SIGNAL TRANSDUCTION HISTIDINE KINASE J"/>
    <property type="match status" value="1"/>
</dbReference>
<dbReference type="InterPro" id="IPR013767">
    <property type="entry name" value="PAS_fold"/>
</dbReference>
<dbReference type="EMBL" id="JBHMFC010000073">
    <property type="protein sequence ID" value="MFB9057294.1"/>
    <property type="molecule type" value="Genomic_DNA"/>
</dbReference>
<dbReference type="Pfam" id="PF02518">
    <property type="entry name" value="HATPase_c"/>
    <property type="match status" value="1"/>
</dbReference>
<dbReference type="InterPro" id="IPR036890">
    <property type="entry name" value="HATPase_C_sf"/>
</dbReference>
<feature type="domain" description="PAC" evidence="9">
    <location>
        <begin position="142"/>
        <end position="195"/>
    </location>
</feature>
<dbReference type="InterPro" id="IPR011006">
    <property type="entry name" value="CheY-like_superfamily"/>
</dbReference>
<dbReference type="CDD" id="cd00130">
    <property type="entry name" value="PAS"/>
    <property type="match status" value="1"/>
</dbReference>
<name>A0ABV5FCX3_9FLAO</name>
<organism evidence="10 11">
    <name type="scientific">Mariniflexile ostreae</name>
    <dbReference type="NCBI Taxonomy" id="1520892"/>
    <lineage>
        <taxon>Bacteria</taxon>
        <taxon>Pseudomonadati</taxon>
        <taxon>Bacteroidota</taxon>
        <taxon>Flavobacteriia</taxon>
        <taxon>Flavobacteriales</taxon>
        <taxon>Flavobacteriaceae</taxon>
        <taxon>Mariniflexile</taxon>
    </lineage>
</organism>
<dbReference type="Gene3D" id="3.40.50.2300">
    <property type="match status" value="1"/>
</dbReference>
<dbReference type="InterPro" id="IPR003661">
    <property type="entry name" value="HisK_dim/P_dom"/>
</dbReference>
<dbReference type="InterPro" id="IPR005467">
    <property type="entry name" value="His_kinase_dom"/>
</dbReference>
<evidence type="ECO:0000313" key="10">
    <source>
        <dbReference type="EMBL" id="MFB9057294.1"/>
    </source>
</evidence>
<dbReference type="PRINTS" id="PR00344">
    <property type="entry name" value="BCTRLSENSOR"/>
</dbReference>
<evidence type="ECO:0000256" key="3">
    <source>
        <dbReference type="ARBA" id="ARBA00022553"/>
    </source>
</evidence>
<dbReference type="SUPFAM" id="SSF55785">
    <property type="entry name" value="PYP-like sensor domain (PAS domain)"/>
    <property type="match status" value="1"/>
</dbReference>
<dbReference type="Gene3D" id="1.10.287.130">
    <property type="match status" value="1"/>
</dbReference>
<dbReference type="SMART" id="SM00448">
    <property type="entry name" value="REC"/>
    <property type="match status" value="1"/>
</dbReference>
<accession>A0ABV5FCX3</accession>
<protein>
    <recommendedName>
        <fullName evidence="2">histidine kinase</fullName>
        <ecNumber evidence="2">2.7.13.3</ecNumber>
    </recommendedName>
</protein>
<dbReference type="Proteomes" id="UP001589585">
    <property type="component" value="Unassembled WGS sequence"/>
</dbReference>
<keyword evidence="11" id="KW-1185">Reference proteome</keyword>
<dbReference type="PROSITE" id="PS50109">
    <property type="entry name" value="HIS_KIN"/>
    <property type="match status" value="1"/>
</dbReference>
<evidence type="ECO:0000256" key="1">
    <source>
        <dbReference type="ARBA" id="ARBA00000085"/>
    </source>
</evidence>
<dbReference type="InterPro" id="IPR000014">
    <property type="entry name" value="PAS"/>
</dbReference>
<dbReference type="Pfam" id="PF00989">
    <property type="entry name" value="PAS"/>
    <property type="match status" value="1"/>
</dbReference>
<dbReference type="Pfam" id="PF00072">
    <property type="entry name" value="Response_reg"/>
    <property type="match status" value="1"/>
</dbReference>
<evidence type="ECO:0000259" key="8">
    <source>
        <dbReference type="PROSITE" id="PS50112"/>
    </source>
</evidence>
<dbReference type="InterPro" id="IPR004358">
    <property type="entry name" value="Sig_transdc_His_kin-like_C"/>
</dbReference>
<dbReference type="Gene3D" id="3.30.565.10">
    <property type="entry name" value="Histidine kinase-like ATPase, C-terminal domain"/>
    <property type="match status" value="1"/>
</dbReference>
<gene>
    <name evidence="10" type="ORF">ACFFU9_11150</name>
</gene>
<proteinExistence type="predicted"/>
<evidence type="ECO:0000256" key="2">
    <source>
        <dbReference type="ARBA" id="ARBA00012438"/>
    </source>
</evidence>
<keyword evidence="10" id="KW-0067">ATP-binding</keyword>
<feature type="domain" description="Histidine kinase" evidence="6">
    <location>
        <begin position="206"/>
        <end position="427"/>
    </location>
</feature>
<reference evidence="10 11" key="1">
    <citation type="submission" date="2024-09" db="EMBL/GenBank/DDBJ databases">
        <authorList>
            <person name="Sun Q."/>
            <person name="Mori K."/>
        </authorList>
    </citation>
    <scope>NUCLEOTIDE SEQUENCE [LARGE SCALE GENOMIC DNA]</scope>
    <source>
        <strain evidence="10 11">CECT 8622</strain>
    </source>
</reference>
<dbReference type="PROSITE" id="PS50110">
    <property type="entry name" value="RESPONSE_REGULATORY"/>
    <property type="match status" value="1"/>
</dbReference>
<evidence type="ECO:0000313" key="11">
    <source>
        <dbReference type="Proteomes" id="UP001589585"/>
    </source>
</evidence>
<feature type="modified residue" description="4-aspartylphosphate" evidence="5">
    <location>
        <position position="502"/>
    </location>
</feature>
<feature type="domain" description="Response regulatory" evidence="7">
    <location>
        <begin position="451"/>
        <end position="571"/>
    </location>
</feature>
<dbReference type="PROSITE" id="PS50112">
    <property type="entry name" value="PAS"/>
    <property type="match status" value="1"/>
</dbReference>
<keyword evidence="4" id="KW-0902">Two-component regulatory system</keyword>
<dbReference type="Gene3D" id="3.30.450.20">
    <property type="entry name" value="PAS domain"/>
    <property type="match status" value="1"/>
</dbReference>
<dbReference type="CDD" id="cd00082">
    <property type="entry name" value="HisKA"/>
    <property type="match status" value="1"/>
</dbReference>
<keyword evidence="3 5" id="KW-0597">Phosphoprotein</keyword>
<feature type="domain" description="PAS" evidence="8">
    <location>
        <begin position="71"/>
        <end position="117"/>
    </location>
</feature>
<dbReference type="GO" id="GO:0005524">
    <property type="term" value="F:ATP binding"/>
    <property type="evidence" value="ECO:0007669"/>
    <property type="project" value="UniProtKB-KW"/>
</dbReference>
<dbReference type="SUPFAM" id="SSF55874">
    <property type="entry name" value="ATPase domain of HSP90 chaperone/DNA topoisomerase II/histidine kinase"/>
    <property type="match status" value="1"/>
</dbReference>
<dbReference type="SMART" id="SM00387">
    <property type="entry name" value="HATPase_c"/>
    <property type="match status" value="1"/>
</dbReference>
<dbReference type="SUPFAM" id="SSF52172">
    <property type="entry name" value="CheY-like"/>
    <property type="match status" value="1"/>
</dbReference>
<comment type="catalytic activity">
    <reaction evidence="1">
        <text>ATP + protein L-histidine = ADP + protein N-phospho-L-histidine.</text>
        <dbReference type="EC" id="2.7.13.3"/>
    </reaction>
</comment>
<dbReference type="SMART" id="SM00091">
    <property type="entry name" value="PAS"/>
    <property type="match status" value="1"/>
</dbReference>
<evidence type="ECO:0000259" key="7">
    <source>
        <dbReference type="PROSITE" id="PS50110"/>
    </source>
</evidence>
<dbReference type="InterPro" id="IPR036097">
    <property type="entry name" value="HisK_dim/P_sf"/>
</dbReference>
<evidence type="ECO:0000256" key="5">
    <source>
        <dbReference type="PROSITE-ProRule" id="PRU00169"/>
    </source>
</evidence>
<evidence type="ECO:0000256" key="4">
    <source>
        <dbReference type="ARBA" id="ARBA00023012"/>
    </source>
</evidence>
<comment type="caution">
    <text evidence="10">The sequence shown here is derived from an EMBL/GenBank/DDBJ whole genome shotgun (WGS) entry which is preliminary data.</text>
</comment>
<evidence type="ECO:0000259" key="6">
    <source>
        <dbReference type="PROSITE" id="PS50109"/>
    </source>
</evidence>
<dbReference type="InterPro" id="IPR035965">
    <property type="entry name" value="PAS-like_dom_sf"/>
</dbReference>
<dbReference type="EC" id="2.7.13.3" evidence="2"/>
<dbReference type="InterPro" id="IPR001789">
    <property type="entry name" value="Sig_transdc_resp-reg_receiver"/>
</dbReference>
<dbReference type="CDD" id="cd16922">
    <property type="entry name" value="HATPase_EvgS-ArcB-TorS-like"/>
    <property type="match status" value="1"/>
</dbReference>
<dbReference type="InterPro" id="IPR000700">
    <property type="entry name" value="PAS-assoc_C"/>
</dbReference>
<dbReference type="InterPro" id="IPR003594">
    <property type="entry name" value="HATPase_dom"/>
</dbReference>
<dbReference type="CDD" id="cd17546">
    <property type="entry name" value="REC_hyHK_CKI1_RcsC-like"/>
    <property type="match status" value="1"/>
</dbReference>
<evidence type="ECO:0000259" key="9">
    <source>
        <dbReference type="PROSITE" id="PS50113"/>
    </source>
</evidence>
<keyword evidence="10" id="KW-0547">Nucleotide-binding</keyword>
<sequence>MKKYHLKLRKQIQELNLEVLENQNFKSFLEVVNHTYEAYDNEINYLKNDLENSFKKLAIVSGELKDESVRTKTKLENIIDNIEGVIFETDLDGNFTFLNKAWTDYSGYPKKKAIGKSFKNFIKSNAIEDNGETNEKWLIEKRHLRFVFKHEKRNKLRWFEVKARLTMDSVGNASGFLGTIIDITNLKETELELKQVSQAKDEFLSTMSHEIRTPLNAVTGLTNILLLDRYLPDQEESLKALKFSGDHLLGLINDLLDYDKIRHGKLALNEKDFSLHTLLNNLKTQYVLEAQKKGIIFNLEKENEIPNNINGDELKLNQILKNLLSNSLKFTEEGYVSLSIRNLGVVRNKVSLQFRVIDTGIGIPSNQHHTIFENFVQADSEISVKYGGTGLGLSISKKLLQLQGSDLKVESDLGMGASFLFDITYKMSNRLNMYDSGMVKMQSNFNPLKINVLVAEDNRMNALILRRFFTKWKVNYEIAENGEELLLYLADSESRFDLILMDLQMPLLNGYETTKIIRSLENPLKANLPIIALTAFAQSDIKTKTESYKMNGFMSKPFNPEQLYNLLKSYSKM</sequence>
<dbReference type="SMART" id="SM00388">
    <property type="entry name" value="HisKA"/>
    <property type="match status" value="1"/>
</dbReference>
<dbReference type="PANTHER" id="PTHR45339">
    <property type="entry name" value="HYBRID SIGNAL TRANSDUCTION HISTIDINE KINASE J"/>
    <property type="match status" value="1"/>
</dbReference>
<dbReference type="SUPFAM" id="SSF47384">
    <property type="entry name" value="Homodimeric domain of signal transducing histidine kinase"/>
    <property type="match status" value="1"/>
</dbReference>
<dbReference type="Pfam" id="PF00512">
    <property type="entry name" value="HisKA"/>
    <property type="match status" value="1"/>
</dbReference>
<dbReference type="NCBIfam" id="TIGR00229">
    <property type="entry name" value="sensory_box"/>
    <property type="match status" value="1"/>
</dbReference>